<sequence>MYVCEKHEVLDESLYHTAGGACIKILKETKGNKSCQTLGITNFFVRPLWASACGPCPYQLSLVDWHTITEYKDNIKYIIPSAGLLSAAFAVEAKAVLGQEGLLHEGAPVHLQEGAPVLLQEGAPVHLQEGAPVLLQEGAPVHLQEGAPVLLQQGAPVHLQEGAPVLLQEGALVHLQERATAGLQLFGLGLGVLEVVVVVEAFHLQLLAVADELCAHHQHHPL</sequence>
<proteinExistence type="predicted"/>
<accession>A0A1X7VAA8</accession>
<dbReference type="AlphaFoldDB" id="A0A1X7VAA8"/>
<reference evidence="1" key="1">
    <citation type="submission" date="2017-05" db="UniProtKB">
        <authorList>
            <consortium name="EnsemblMetazoa"/>
        </authorList>
    </citation>
    <scope>IDENTIFICATION</scope>
</reference>
<evidence type="ECO:0000313" key="1">
    <source>
        <dbReference type="EnsemblMetazoa" id="Aqu2.1.36928_001"/>
    </source>
</evidence>
<dbReference type="EnsemblMetazoa" id="Aqu2.1.36928_001">
    <property type="protein sequence ID" value="Aqu2.1.36928_001"/>
    <property type="gene ID" value="Aqu2.1.36928"/>
</dbReference>
<dbReference type="InParanoid" id="A0A1X7VAA8"/>
<name>A0A1X7VAA8_AMPQE</name>
<organism evidence="1">
    <name type="scientific">Amphimedon queenslandica</name>
    <name type="common">Sponge</name>
    <dbReference type="NCBI Taxonomy" id="400682"/>
    <lineage>
        <taxon>Eukaryota</taxon>
        <taxon>Metazoa</taxon>
        <taxon>Porifera</taxon>
        <taxon>Demospongiae</taxon>
        <taxon>Heteroscleromorpha</taxon>
        <taxon>Haplosclerida</taxon>
        <taxon>Niphatidae</taxon>
        <taxon>Amphimedon</taxon>
    </lineage>
</organism>
<dbReference type="STRING" id="400682.A0A1X7VAA8"/>
<protein>
    <submittedName>
        <fullName evidence="1">Uncharacterized protein</fullName>
    </submittedName>
</protein>